<proteinExistence type="predicted"/>
<dbReference type="SUPFAM" id="SSF50249">
    <property type="entry name" value="Nucleic acid-binding proteins"/>
    <property type="match status" value="1"/>
</dbReference>
<reference evidence="3 4" key="1">
    <citation type="submission" date="2015-11" db="EMBL/GenBank/DDBJ databases">
        <authorList>
            <consortium name="Pathogen Informatics"/>
        </authorList>
    </citation>
    <scope>NUCLEOTIDE SEQUENCE [LARGE SCALE GENOMIC DNA]</scope>
    <source>
        <strain evidence="3 4">006A-0059</strain>
    </source>
</reference>
<evidence type="ECO:0000259" key="2">
    <source>
        <dbReference type="Pfam" id="PF21265"/>
    </source>
</evidence>
<dbReference type="Pfam" id="PF21265">
    <property type="entry name" value="SBB_T7"/>
    <property type="match status" value="1"/>
</dbReference>
<evidence type="ECO:0000313" key="4">
    <source>
        <dbReference type="Proteomes" id="UP000052237"/>
    </source>
</evidence>
<dbReference type="Gene3D" id="2.40.50.140">
    <property type="entry name" value="Nucleic acid-binding proteins"/>
    <property type="match status" value="1"/>
</dbReference>
<accession>A0A0S4RD49</accession>
<dbReference type="RefSeq" id="WP_059434938.1">
    <property type="nucleotide sequence ID" value="NZ_FAVB01000001.1"/>
</dbReference>
<dbReference type="EMBL" id="FAVB01000001">
    <property type="protein sequence ID" value="CUU71341.1"/>
    <property type="molecule type" value="Genomic_DNA"/>
</dbReference>
<feature type="domain" description="Single-stranded DNA-binding protein BPT7" evidence="2">
    <location>
        <begin position="26"/>
        <end position="168"/>
    </location>
</feature>
<keyword evidence="4" id="KW-1185">Reference proteome</keyword>
<sequence>MSQKKKPIKINTPIGIAKFPKIQEADTCFDDMGVYSTQLLLPKDDPNTDALIKRLKEVYEEFRKELPAPKNKKEPESFGFVEDLDKDGNETDYIAFKFKAKAHYIDAKGAMNELPAPRVFDAKLNPIPANIQIWGGSSIRVNFSPIPYFQGKNCGVTLRLNAVQVIELNTSNGDSAESYGFNATDGYSGDETVDMEENDTSDF</sequence>
<dbReference type="AlphaFoldDB" id="A0A0S4RD49"/>
<feature type="region of interest" description="Disordered" evidence="1">
    <location>
        <begin position="177"/>
        <end position="203"/>
    </location>
</feature>
<organism evidence="3 4">
    <name type="scientific">Campylobacter hyointestinalis subsp. hyointestinalis</name>
    <dbReference type="NCBI Taxonomy" id="91352"/>
    <lineage>
        <taxon>Bacteria</taxon>
        <taxon>Pseudomonadati</taxon>
        <taxon>Campylobacterota</taxon>
        <taxon>Epsilonproteobacteria</taxon>
        <taxon>Campylobacterales</taxon>
        <taxon>Campylobacteraceae</taxon>
        <taxon>Campylobacter</taxon>
    </lineage>
</organism>
<dbReference type="InterPro" id="IPR049476">
    <property type="entry name" value="SBB_BPT7"/>
</dbReference>
<dbReference type="Proteomes" id="UP000052237">
    <property type="component" value="Unassembled WGS sequence"/>
</dbReference>
<feature type="compositionally biased region" description="Acidic residues" evidence="1">
    <location>
        <begin position="191"/>
        <end position="203"/>
    </location>
</feature>
<comment type="caution">
    <text evidence="3">The sequence shown here is derived from an EMBL/GenBank/DDBJ whole genome shotgun (WGS) entry which is preliminary data.</text>
</comment>
<dbReference type="InterPro" id="IPR012340">
    <property type="entry name" value="NA-bd_OB-fold"/>
</dbReference>
<gene>
    <name evidence="3" type="ORF">ERS686654_00330</name>
</gene>
<evidence type="ECO:0000313" key="3">
    <source>
        <dbReference type="EMBL" id="CUU71341.1"/>
    </source>
</evidence>
<name>A0A0S4RD49_CAMHY</name>
<evidence type="ECO:0000256" key="1">
    <source>
        <dbReference type="SAM" id="MobiDB-lite"/>
    </source>
</evidence>
<protein>
    <submittedName>
        <fullName evidence="3">Protein of uncharacterized function (DUF2815)</fullName>
    </submittedName>
</protein>